<dbReference type="InterPro" id="IPR052340">
    <property type="entry name" value="RNase_Y/CdgJ"/>
</dbReference>
<dbReference type="OrthoDB" id="9797768at2"/>
<protein>
    <submittedName>
        <fullName evidence="2">Signal transduction protein</fullName>
    </submittedName>
</protein>
<accession>F5R8Y3</accession>
<name>F5R8Y3_METUF</name>
<evidence type="ECO:0000313" key="3">
    <source>
        <dbReference type="Proteomes" id="UP000005019"/>
    </source>
</evidence>
<dbReference type="Pfam" id="PF08668">
    <property type="entry name" value="HDOD"/>
    <property type="match status" value="1"/>
</dbReference>
<keyword evidence="3" id="KW-1185">Reference proteome</keyword>
<dbReference type="PROSITE" id="PS51833">
    <property type="entry name" value="HDOD"/>
    <property type="match status" value="1"/>
</dbReference>
<proteinExistence type="predicted"/>
<dbReference type="SUPFAM" id="SSF109604">
    <property type="entry name" value="HD-domain/PDEase-like"/>
    <property type="match status" value="1"/>
</dbReference>
<reference evidence="2 3" key="1">
    <citation type="journal article" date="2011" name="J. Bacteriol.">
        <title>Genome sequence of Methyloversatilis universalis FAM5T, a methylotrophic representative of the order Rhodocyclales.</title>
        <authorList>
            <person name="Kittichotirat W."/>
            <person name="Good N.M."/>
            <person name="Hall R."/>
            <person name="Bringel F."/>
            <person name="Lajus A."/>
            <person name="Medigue C."/>
            <person name="Smalley N.E."/>
            <person name="Beck D."/>
            <person name="Bumgarner R."/>
            <person name="Vuilleumier S."/>
            <person name="Kalyuzhnaya M.G."/>
        </authorList>
    </citation>
    <scope>NUCLEOTIDE SEQUENCE [LARGE SCALE GENOMIC DNA]</scope>
    <source>
        <strain evidence="3">ATCC BAA-1314 / JCM 13912 / FAM5</strain>
    </source>
</reference>
<sequence>MGEPVNASLEALQRLSAELESGDIVFPTSIDVSLRIRQALENPDININEVARLVGAEPVLSAKALRLANSVAYNRSGNEITDVRTAVNRVGTEPVRMLTMSLIVRQMVDARADERLRVLTHDLWQHTIHVSALSYVIARRLSRLNADAAMFAGVVHEIGQFYLLARAAAFPALLQREQELSGLMFSFSRSVGRAVLESLKVPAQIIDAVDDPSIEGPVVPPRTLADVIFLAESMAAFPNPFSVTTPENEAVIAETVTAEIDNETLQAVVAESQEEIDSIIATLQV</sequence>
<evidence type="ECO:0000313" key="2">
    <source>
        <dbReference type="EMBL" id="EGK72950.1"/>
    </source>
</evidence>
<comment type="caution">
    <text evidence="2">The sequence shown here is derived from an EMBL/GenBank/DDBJ whole genome shotgun (WGS) entry which is preliminary data.</text>
</comment>
<evidence type="ECO:0000259" key="1">
    <source>
        <dbReference type="PROSITE" id="PS51833"/>
    </source>
</evidence>
<feature type="domain" description="HDOD" evidence="1">
    <location>
        <begin position="26"/>
        <end position="215"/>
    </location>
</feature>
<dbReference type="AlphaFoldDB" id="F5R8Y3"/>
<dbReference type="eggNOG" id="COG1639">
    <property type="taxonomic scope" value="Bacteria"/>
</dbReference>
<gene>
    <name evidence="2" type="ORF">METUNv1_00785</name>
</gene>
<dbReference type="RefSeq" id="WP_008059013.1">
    <property type="nucleotide sequence ID" value="NZ_AFHG01000030.1"/>
</dbReference>
<dbReference type="PANTHER" id="PTHR33525:SF3">
    <property type="entry name" value="RIBONUCLEASE Y"/>
    <property type="match status" value="1"/>
</dbReference>
<dbReference type="Gene3D" id="1.10.3210.10">
    <property type="entry name" value="Hypothetical protein af1432"/>
    <property type="match status" value="1"/>
</dbReference>
<dbReference type="InterPro" id="IPR013976">
    <property type="entry name" value="HDOD"/>
</dbReference>
<dbReference type="STRING" id="1000565.METUNv1_00785"/>
<dbReference type="PANTHER" id="PTHR33525">
    <property type="match status" value="1"/>
</dbReference>
<organism evidence="2 3">
    <name type="scientific">Methyloversatilis universalis (strain ATCC BAA-1314 / DSM 25237 / JCM 13912 / CCUG 52030 / FAM5)</name>
    <dbReference type="NCBI Taxonomy" id="1000565"/>
    <lineage>
        <taxon>Bacteria</taxon>
        <taxon>Pseudomonadati</taxon>
        <taxon>Pseudomonadota</taxon>
        <taxon>Betaproteobacteria</taxon>
        <taxon>Nitrosomonadales</taxon>
        <taxon>Sterolibacteriaceae</taxon>
        <taxon>Methyloversatilis</taxon>
    </lineage>
</organism>
<dbReference type="EMBL" id="AFHG01000030">
    <property type="protein sequence ID" value="EGK72950.1"/>
    <property type="molecule type" value="Genomic_DNA"/>
</dbReference>
<dbReference type="Proteomes" id="UP000005019">
    <property type="component" value="Unassembled WGS sequence"/>
</dbReference>